<keyword evidence="1" id="KW-1133">Transmembrane helix</keyword>
<dbReference type="PANTHER" id="PTHR30469">
    <property type="entry name" value="MULTIDRUG RESISTANCE PROTEIN MDTA"/>
    <property type="match status" value="1"/>
</dbReference>
<dbReference type="InterPro" id="IPR011053">
    <property type="entry name" value="Single_hybrid_motif"/>
</dbReference>
<dbReference type="Proteomes" id="UP001501004">
    <property type="component" value="Unassembled WGS sequence"/>
</dbReference>
<dbReference type="RefSeq" id="WP_344755993.1">
    <property type="nucleotide sequence ID" value="NZ_BAABAE010000003.1"/>
</dbReference>
<keyword evidence="4" id="KW-1185">Reference proteome</keyword>
<dbReference type="EMBL" id="BAABAE010000003">
    <property type="protein sequence ID" value="GAA3743423.1"/>
    <property type="molecule type" value="Genomic_DNA"/>
</dbReference>
<dbReference type="Gene3D" id="2.40.420.20">
    <property type="match status" value="1"/>
</dbReference>
<protein>
    <recommendedName>
        <fullName evidence="2">Multidrug resistance protein MdtA-like C-terminal permuted SH3 domain-containing protein</fullName>
    </recommendedName>
</protein>
<dbReference type="InterPro" id="IPR058627">
    <property type="entry name" value="MdtA-like_C"/>
</dbReference>
<name>A0ABP7FN95_9MICO</name>
<proteinExistence type="predicted"/>
<sequence>MGVWRKWIFPIIRILVFAAIAAALVKIAFFPDVVAVSDPAVPGAEIVEPQVPVMRGTVQNDVSLQGTISADAAVPAKAPAMGAVHKVFVNEGKAVKAGTVLMTIWTEVPRENGTFWYKESKVTAPTTGILSSLPVIVDQLVSVGESVAQIAPASFHVTGSLPPEQLYRLLDQPTEAQVSITGGPAPFTCTGLTITTPLAGSEGDGGTGGGTTVTCAVPSDVRVFAGLAAQLTIAGGIAEDVLVAPVTAVEGTAETGNVYFVLPDGTTELRPVVLGLSDGVNVEIEEGLAEGDLILQFVPGAVSDGDGGRGPGFPLPEEGCEVMPDDSIVCKDQLR</sequence>
<keyword evidence="1" id="KW-0812">Transmembrane</keyword>
<feature type="transmembrane region" description="Helical" evidence="1">
    <location>
        <begin position="7"/>
        <end position="29"/>
    </location>
</feature>
<evidence type="ECO:0000313" key="4">
    <source>
        <dbReference type="Proteomes" id="UP001501004"/>
    </source>
</evidence>
<evidence type="ECO:0000256" key="1">
    <source>
        <dbReference type="SAM" id="Phobius"/>
    </source>
</evidence>
<evidence type="ECO:0000313" key="3">
    <source>
        <dbReference type="EMBL" id="GAA3743423.1"/>
    </source>
</evidence>
<dbReference type="Gene3D" id="2.40.50.100">
    <property type="match status" value="1"/>
</dbReference>
<accession>A0ABP7FN95</accession>
<reference evidence="4" key="1">
    <citation type="journal article" date="2019" name="Int. J. Syst. Evol. Microbiol.">
        <title>The Global Catalogue of Microorganisms (GCM) 10K type strain sequencing project: providing services to taxonomists for standard genome sequencing and annotation.</title>
        <authorList>
            <consortium name="The Broad Institute Genomics Platform"/>
            <consortium name="The Broad Institute Genome Sequencing Center for Infectious Disease"/>
            <person name="Wu L."/>
            <person name="Ma J."/>
        </authorList>
    </citation>
    <scope>NUCLEOTIDE SEQUENCE [LARGE SCALE GENOMIC DNA]</scope>
    <source>
        <strain evidence="4">JCM 16949</strain>
    </source>
</reference>
<evidence type="ECO:0000259" key="2">
    <source>
        <dbReference type="Pfam" id="PF25967"/>
    </source>
</evidence>
<dbReference type="SUPFAM" id="SSF51230">
    <property type="entry name" value="Single hybrid motif"/>
    <property type="match status" value="1"/>
</dbReference>
<gene>
    <name evidence="3" type="ORF">GCM10022239_18620</name>
</gene>
<dbReference type="Pfam" id="PF25967">
    <property type="entry name" value="RND-MFP_C"/>
    <property type="match status" value="1"/>
</dbReference>
<comment type="caution">
    <text evidence="3">The sequence shown here is derived from an EMBL/GenBank/DDBJ whole genome shotgun (WGS) entry which is preliminary data.</text>
</comment>
<feature type="domain" description="Multidrug resistance protein MdtA-like C-terminal permuted SH3" evidence="2">
    <location>
        <begin position="240"/>
        <end position="292"/>
    </location>
</feature>
<keyword evidence="1" id="KW-0472">Membrane</keyword>
<organism evidence="3 4">
    <name type="scientific">Leifsonella bigeumensis</name>
    <dbReference type="NCBI Taxonomy" id="433643"/>
    <lineage>
        <taxon>Bacteria</taxon>
        <taxon>Bacillati</taxon>
        <taxon>Actinomycetota</taxon>
        <taxon>Actinomycetes</taxon>
        <taxon>Micrococcales</taxon>
        <taxon>Microbacteriaceae</taxon>
        <taxon>Leifsonella</taxon>
    </lineage>
</organism>